<evidence type="ECO:0000256" key="1">
    <source>
        <dbReference type="SAM" id="MobiDB-lite"/>
    </source>
</evidence>
<accession>A0A1F4NSS6</accession>
<evidence type="ECO:0000313" key="2">
    <source>
        <dbReference type="EMBL" id="OGB74554.1"/>
    </source>
</evidence>
<dbReference type="InterPro" id="IPR013078">
    <property type="entry name" value="His_Pase_superF_clade-1"/>
</dbReference>
<feature type="region of interest" description="Disordered" evidence="1">
    <location>
        <begin position="1"/>
        <end position="22"/>
    </location>
</feature>
<name>A0A1F4NSS6_UNCK3</name>
<comment type="caution">
    <text evidence="2">The sequence shown here is derived from an EMBL/GenBank/DDBJ whole genome shotgun (WGS) entry which is preliminary data.</text>
</comment>
<evidence type="ECO:0008006" key="4">
    <source>
        <dbReference type="Google" id="ProtNLM"/>
    </source>
</evidence>
<dbReference type="Proteomes" id="UP000176651">
    <property type="component" value="Unassembled WGS sequence"/>
</dbReference>
<dbReference type="SUPFAM" id="SSF53254">
    <property type="entry name" value="Phosphoglycerate mutase-like"/>
    <property type="match status" value="1"/>
</dbReference>
<dbReference type="Pfam" id="PF00300">
    <property type="entry name" value="His_Phos_1"/>
    <property type="match status" value="1"/>
</dbReference>
<dbReference type="AlphaFoldDB" id="A0A1F4NSS6"/>
<sequence>MEGSFGEGHLNLPESHEQEPQVLSSLTILVSRHGEKYTAEDDIPEGSKPGDLTEKGFETAKEMGRTLQVPDRLTVVSYHTDVPRTEKTAEGIVEGLKQQIAEGNKQAEFRGPKDLTSRLKWNKNSEEILGEINPEFGRITTEKSFDEAINWWIYKSKDSTNNIEWTKGLARTFNTFMGVGEKLKDGSNVLINMVTHGGAPDRFLLSILRQKGLIGKEGAEGLKEMGGALGYLDSFQINVRRFDNGQTNSTFLFRNHEVELTRDDLMELIQNLK</sequence>
<protein>
    <recommendedName>
        <fullName evidence="4">Phosphoglycerate mutase</fullName>
    </recommendedName>
</protein>
<evidence type="ECO:0000313" key="3">
    <source>
        <dbReference type="Proteomes" id="UP000176651"/>
    </source>
</evidence>
<dbReference type="CDD" id="cd07040">
    <property type="entry name" value="HP"/>
    <property type="match status" value="1"/>
</dbReference>
<reference evidence="2 3" key="1">
    <citation type="journal article" date="2016" name="Nat. Commun.">
        <title>Thousands of microbial genomes shed light on interconnected biogeochemical processes in an aquifer system.</title>
        <authorList>
            <person name="Anantharaman K."/>
            <person name="Brown C.T."/>
            <person name="Hug L.A."/>
            <person name="Sharon I."/>
            <person name="Castelle C.J."/>
            <person name="Probst A.J."/>
            <person name="Thomas B.C."/>
            <person name="Singh A."/>
            <person name="Wilkins M.J."/>
            <person name="Karaoz U."/>
            <person name="Brodie E.L."/>
            <person name="Williams K.H."/>
            <person name="Hubbard S.S."/>
            <person name="Banfield J.F."/>
        </authorList>
    </citation>
    <scope>NUCLEOTIDE SEQUENCE [LARGE SCALE GENOMIC DNA]</scope>
</reference>
<proteinExistence type="predicted"/>
<organism evidence="2 3">
    <name type="scientific">candidate division Kazan bacterium RBG_13_50_9</name>
    <dbReference type="NCBI Taxonomy" id="1798535"/>
    <lineage>
        <taxon>Bacteria</taxon>
        <taxon>Bacteria division Kazan-3B-28</taxon>
    </lineage>
</organism>
<dbReference type="InterPro" id="IPR029033">
    <property type="entry name" value="His_PPase_superfam"/>
</dbReference>
<dbReference type="EMBL" id="META01000001">
    <property type="protein sequence ID" value="OGB74554.1"/>
    <property type="molecule type" value="Genomic_DNA"/>
</dbReference>
<dbReference type="STRING" id="1798535.A2V68_03055"/>
<dbReference type="Gene3D" id="3.40.50.1240">
    <property type="entry name" value="Phosphoglycerate mutase-like"/>
    <property type="match status" value="1"/>
</dbReference>
<gene>
    <name evidence="2" type="ORF">A2V68_03055</name>
</gene>